<dbReference type="AlphaFoldDB" id="A0AAD9UUE8"/>
<keyword evidence="3" id="KW-1185">Reference proteome</keyword>
<gene>
    <name evidence="2" type="ORF">P5673_029071</name>
</gene>
<proteinExistence type="predicted"/>
<reference evidence="2" key="2">
    <citation type="journal article" date="2023" name="Science">
        <title>Genomic signatures of disease resistance in endangered staghorn corals.</title>
        <authorList>
            <person name="Vollmer S.V."/>
            <person name="Selwyn J.D."/>
            <person name="Despard B.A."/>
            <person name="Roesel C.L."/>
        </authorList>
    </citation>
    <scope>NUCLEOTIDE SEQUENCE</scope>
    <source>
        <strain evidence="2">K2</strain>
    </source>
</reference>
<reference evidence="2" key="1">
    <citation type="journal article" date="2023" name="G3 (Bethesda)">
        <title>Whole genome assembly and annotation of the endangered Caribbean coral Acropora cervicornis.</title>
        <authorList>
            <person name="Selwyn J.D."/>
            <person name="Vollmer S.V."/>
        </authorList>
    </citation>
    <scope>NUCLEOTIDE SEQUENCE</scope>
    <source>
        <strain evidence="2">K2</strain>
    </source>
</reference>
<dbReference type="PANTHER" id="PTHR47456">
    <property type="entry name" value="PHD-TYPE DOMAIN-CONTAINING PROTEIN"/>
    <property type="match status" value="1"/>
</dbReference>
<dbReference type="InterPro" id="IPR029309">
    <property type="entry name" value="CaRF"/>
</dbReference>
<protein>
    <submittedName>
        <fullName evidence="2">Uncharacterized protein</fullName>
    </submittedName>
</protein>
<evidence type="ECO:0000313" key="3">
    <source>
        <dbReference type="Proteomes" id="UP001249851"/>
    </source>
</evidence>
<evidence type="ECO:0000313" key="2">
    <source>
        <dbReference type="EMBL" id="KAK2550369.1"/>
    </source>
</evidence>
<name>A0AAD9UUE8_ACRCE</name>
<dbReference type="GO" id="GO:0003700">
    <property type="term" value="F:DNA-binding transcription factor activity"/>
    <property type="evidence" value="ECO:0007669"/>
    <property type="project" value="InterPro"/>
</dbReference>
<sequence length="539" mass="61172">MTNSTHEQGDGKPWSKQSVQRCGQRGKAWLEWTSKSDNGVASIKETILDLLWKVAQAVTTTDSAAAVKNLQNSKFWNDNEKLRKWFGKKWLPNIERWCQAYRNDDFVAAVNTNNGIERQNESLKYDYLTGYNVSARIADFGVSIPVTTVLPARLSPGDQAIVHQSIPAASSSPCLIGGEKSKKHKVFLEDPAGGHNRIQFDGCPYIIVGRKEYDCQHGVDRHAKEKQRNQQNGILENTERRRKKASEQLRAYVKTVKARGEKRVYIEFPRDSDHANHFLGQANLIEKIKVWQAENEGDFIEFRPYVDPESKDATADSEDSVEDSSEIADAVKEALSVIKKWNPDWALKHFMVDYAEEEISAVEDLFPEGERWLSRISNGMSHLKTKAPAAMRRIARASTVEVFEEKVQVGEPIANIDEREVAEGARPENKVHGLCKISDEEPSKLADRQKSRRTWNTKYKEALKHPHYKFVLYLESKTSILKKNYWPTDLEIHAGQLLLKKDFPHVDGLHDSAVKGSLVVPATPEFVQILKNWVSLGVP</sequence>
<accession>A0AAD9UUE8</accession>
<dbReference type="EMBL" id="JARQWQ010000112">
    <property type="protein sequence ID" value="KAK2550369.1"/>
    <property type="molecule type" value="Genomic_DNA"/>
</dbReference>
<comment type="caution">
    <text evidence="2">The sequence shown here is derived from an EMBL/GenBank/DDBJ whole genome shotgun (WGS) entry which is preliminary data.</text>
</comment>
<dbReference type="Proteomes" id="UP001249851">
    <property type="component" value="Unassembled WGS sequence"/>
</dbReference>
<organism evidence="2 3">
    <name type="scientific">Acropora cervicornis</name>
    <name type="common">Staghorn coral</name>
    <dbReference type="NCBI Taxonomy" id="6130"/>
    <lineage>
        <taxon>Eukaryota</taxon>
        <taxon>Metazoa</taxon>
        <taxon>Cnidaria</taxon>
        <taxon>Anthozoa</taxon>
        <taxon>Hexacorallia</taxon>
        <taxon>Scleractinia</taxon>
        <taxon>Astrocoeniina</taxon>
        <taxon>Acroporidae</taxon>
        <taxon>Acropora</taxon>
    </lineage>
</organism>
<feature type="region of interest" description="Disordered" evidence="1">
    <location>
        <begin position="220"/>
        <end position="246"/>
    </location>
</feature>
<dbReference type="Pfam" id="PF15299">
    <property type="entry name" value="ALS2CR8"/>
    <property type="match status" value="1"/>
</dbReference>
<evidence type="ECO:0000256" key="1">
    <source>
        <dbReference type="SAM" id="MobiDB-lite"/>
    </source>
</evidence>